<evidence type="ECO:0000256" key="1">
    <source>
        <dbReference type="ARBA" id="ARBA00022679"/>
    </source>
</evidence>
<dbReference type="RefSeq" id="WP_157927792.1">
    <property type="nucleotide sequence ID" value="NZ_LT841358.1"/>
</dbReference>
<dbReference type="Pfam" id="PF12804">
    <property type="entry name" value="NTP_transf_3"/>
    <property type="match status" value="1"/>
</dbReference>
<dbReference type="SUPFAM" id="SSF53448">
    <property type="entry name" value="Nucleotide-diphospho-sugar transferases"/>
    <property type="match status" value="1"/>
</dbReference>
<dbReference type="PANTHER" id="PTHR19136:SF86">
    <property type="entry name" value="ADENOSYLCOBINAMIDE-PHOSPHATE GUANYLYLTRANSFERASE"/>
    <property type="match status" value="1"/>
</dbReference>
<feature type="domain" description="MobA-like NTP transferase" evidence="2">
    <location>
        <begin position="3"/>
        <end position="123"/>
    </location>
</feature>
<sequence length="194" mass="21722">MIGLVMCGGKGTRMKSSKEKLLLLYKKPLIEHVLNALENSEIFSNIVCATSNNAPRTREFVSSLGFDTLETNGNGYVTDLGESLLKFNEPIFVTSGDMPLLDPEIIKKIVKLVNEENAWTSILIRKNFLQSLGLEAEFFVNYGGEEYVYTGISIVDPKQINNIQTVKESYVILDDKRIATNLNTKKDYDLICAT</sequence>
<dbReference type="InterPro" id="IPR029044">
    <property type="entry name" value="Nucleotide-diphossugar_trans"/>
</dbReference>
<keyword evidence="1" id="KW-0808">Transferase</keyword>
<dbReference type="InterPro" id="IPR025877">
    <property type="entry name" value="MobA-like_NTP_Trfase"/>
</dbReference>
<evidence type="ECO:0000313" key="4">
    <source>
        <dbReference type="Proteomes" id="UP000230607"/>
    </source>
</evidence>
<dbReference type="OrthoDB" id="9782at2157"/>
<gene>
    <name evidence="3" type="ORF">NCS_11723</name>
</gene>
<reference evidence="4" key="1">
    <citation type="submission" date="2017-03" db="EMBL/GenBank/DDBJ databases">
        <authorList>
            <person name="Herbold C."/>
        </authorList>
    </citation>
    <scope>NUCLEOTIDE SEQUENCE [LARGE SCALE GENOMIC DNA]</scope>
</reference>
<protein>
    <recommendedName>
        <fullName evidence="2">MobA-like NTP transferase domain-containing protein</fullName>
    </recommendedName>
</protein>
<dbReference type="GO" id="GO:0016779">
    <property type="term" value="F:nucleotidyltransferase activity"/>
    <property type="evidence" value="ECO:0007669"/>
    <property type="project" value="TreeGrafter"/>
</dbReference>
<name>A0A2H1FGL6_9ARCH</name>
<dbReference type="Gene3D" id="3.90.550.10">
    <property type="entry name" value="Spore Coat Polysaccharide Biosynthesis Protein SpsA, Chain A"/>
    <property type="match status" value="1"/>
</dbReference>
<dbReference type="EMBL" id="LT841358">
    <property type="protein sequence ID" value="SMH71911.1"/>
    <property type="molecule type" value="Genomic_DNA"/>
</dbReference>
<organism evidence="3 4">
    <name type="scientific">Candidatus Nitrosotalea okcheonensis</name>
    <dbReference type="NCBI Taxonomy" id="1903276"/>
    <lineage>
        <taxon>Archaea</taxon>
        <taxon>Nitrososphaerota</taxon>
        <taxon>Nitrososphaeria</taxon>
        <taxon>Nitrosotaleales</taxon>
        <taxon>Nitrosotaleaceae</taxon>
        <taxon>Nitrosotalea</taxon>
    </lineage>
</organism>
<accession>A0A2H1FGL6</accession>
<dbReference type="PANTHER" id="PTHR19136">
    <property type="entry name" value="MOLYBDENUM COFACTOR GUANYLYLTRANSFERASE"/>
    <property type="match status" value="1"/>
</dbReference>
<dbReference type="Proteomes" id="UP000230607">
    <property type="component" value="Chromosome 1"/>
</dbReference>
<keyword evidence="4" id="KW-1185">Reference proteome</keyword>
<evidence type="ECO:0000259" key="2">
    <source>
        <dbReference type="Pfam" id="PF12804"/>
    </source>
</evidence>
<evidence type="ECO:0000313" key="3">
    <source>
        <dbReference type="EMBL" id="SMH71911.1"/>
    </source>
</evidence>
<dbReference type="AlphaFoldDB" id="A0A2H1FGL6"/>
<proteinExistence type="predicted"/>